<sequence length="220" mass="25307">MLFFNQGDTSRRSEEDSRQNAFFSTFHVRISIACLLVLFWLIWITTVTLMILTYDIWSLDSCWKWIECSVYSVLIAVHGLVLLVGTVGYFHNSTTLCSALVIPLMSWAGAVSGVVIEFWYNHGNWDLEYCLTSPTVPGFLSIWVFAGYAVIIITKYCDYLKTLLKLKRRTGFNVDVFKERVFGTPPIKWFIRSEQPRCADLSDSNIDDIFADYEPDVALY</sequence>
<dbReference type="EMBL" id="CATQJL010000305">
    <property type="protein sequence ID" value="CAJ0602438.1"/>
    <property type="molecule type" value="Genomic_DNA"/>
</dbReference>
<name>A0AA36H2J7_CYLNA</name>
<dbReference type="AlphaFoldDB" id="A0AA36H2J7"/>
<gene>
    <name evidence="2" type="ORF">CYNAS_LOCUS14421</name>
</gene>
<reference evidence="2" key="1">
    <citation type="submission" date="2023-07" db="EMBL/GenBank/DDBJ databases">
        <authorList>
            <consortium name="CYATHOMIX"/>
        </authorList>
    </citation>
    <scope>NUCLEOTIDE SEQUENCE</scope>
    <source>
        <strain evidence="2">N/A</strain>
    </source>
</reference>
<keyword evidence="1" id="KW-0472">Membrane</keyword>
<proteinExistence type="predicted"/>
<feature type="transmembrane region" description="Helical" evidence="1">
    <location>
        <begin position="69"/>
        <end position="90"/>
    </location>
</feature>
<evidence type="ECO:0000313" key="2">
    <source>
        <dbReference type="EMBL" id="CAJ0602438.1"/>
    </source>
</evidence>
<comment type="caution">
    <text evidence="2">The sequence shown here is derived from an EMBL/GenBank/DDBJ whole genome shotgun (WGS) entry which is preliminary data.</text>
</comment>
<feature type="transmembrane region" description="Helical" evidence="1">
    <location>
        <begin position="97"/>
        <end position="120"/>
    </location>
</feature>
<evidence type="ECO:0000256" key="1">
    <source>
        <dbReference type="SAM" id="Phobius"/>
    </source>
</evidence>
<keyword evidence="1" id="KW-1133">Transmembrane helix</keyword>
<keyword evidence="1" id="KW-0812">Transmembrane</keyword>
<feature type="transmembrane region" description="Helical" evidence="1">
    <location>
        <begin position="32"/>
        <end position="57"/>
    </location>
</feature>
<accession>A0AA36H2J7</accession>
<keyword evidence="3" id="KW-1185">Reference proteome</keyword>
<dbReference type="Proteomes" id="UP001176961">
    <property type="component" value="Unassembled WGS sequence"/>
</dbReference>
<organism evidence="2 3">
    <name type="scientific">Cylicocyclus nassatus</name>
    <name type="common">Nematode worm</name>
    <dbReference type="NCBI Taxonomy" id="53992"/>
    <lineage>
        <taxon>Eukaryota</taxon>
        <taxon>Metazoa</taxon>
        <taxon>Ecdysozoa</taxon>
        <taxon>Nematoda</taxon>
        <taxon>Chromadorea</taxon>
        <taxon>Rhabditida</taxon>
        <taxon>Rhabditina</taxon>
        <taxon>Rhabditomorpha</taxon>
        <taxon>Strongyloidea</taxon>
        <taxon>Strongylidae</taxon>
        <taxon>Cylicocyclus</taxon>
    </lineage>
</organism>
<feature type="transmembrane region" description="Helical" evidence="1">
    <location>
        <begin position="140"/>
        <end position="159"/>
    </location>
</feature>
<evidence type="ECO:0000313" key="3">
    <source>
        <dbReference type="Proteomes" id="UP001176961"/>
    </source>
</evidence>
<protein>
    <submittedName>
        <fullName evidence="2">Uncharacterized protein</fullName>
    </submittedName>
</protein>